<dbReference type="PANTHER" id="PTHR43730">
    <property type="entry name" value="BETA-MANNOSIDASE"/>
    <property type="match status" value="1"/>
</dbReference>
<dbReference type="EC" id="3.2.1.25" evidence="3"/>
<dbReference type="AlphaFoldDB" id="A0A1G8LDW3"/>
<reference evidence="13" key="3">
    <citation type="journal article" date="2018" name="Nature">
        <title>Human gut bacteria contain acquired interbacterial defence systems.</title>
        <authorList>
            <person name="Ross B.D."/>
            <person name="Verster A.J."/>
            <person name="Radey M.C."/>
            <person name="Schmidtke D.T."/>
            <person name="Pope C.E."/>
            <person name="Hoffman L.R."/>
            <person name="Hajjar A."/>
            <person name="Peterson S.B."/>
            <person name="Borenstein E."/>
            <person name="Mougous J."/>
        </authorList>
    </citation>
    <scope>NUCLEOTIDE SEQUENCE</scope>
    <source>
        <strain evidence="13">3725 D1 iv</strain>
    </source>
</reference>
<evidence type="ECO:0000256" key="6">
    <source>
        <dbReference type="ARBA" id="ARBA00023295"/>
    </source>
</evidence>
<dbReference type="InterPro" id="IPR050887">
    <property type="entry name" value="Beta-mannosidase_GH2"/>
</dbReference>
<feature type="domain" description="Glycoside hydrolase family 2 catalytic" evidence="8">
    <location>
        <begin position="369"/>
        <end position="511"/>
    </location>
</feature>
<dbReference type="Gene3D" id="2.60.120.260">
    <property type="entry name" value="Galactose-binding domain-like"/>
    <property type="match status" value="1"/>
</dbReference>
<evidence type="ECO:0000259" key="8">
    <source>
        <dbReference type="Pfam" id="PF02836"/>
    </source>
</evidence>
<dbReference type="InterPro" id="IPR006102">
    <property type="entry name" value="Ig-like_GH2"/>
</dbReference>
<reference evidence="16" key="2">
    <citation type="journal article" date="2018" name="J. Anim. Genet.">
        <title>Acquired interbacterial defense systems protect against interspecies antagonism in the human gut microbiome.</title>
        <authorList>
            <person name="Ross B.D."/>
            <person name="Verster A.J."/>
            <person name="Radey M.C."/>
            <person name="Schmidtke D.T."/>
            <person name="Pope C.E."/>
            <person name="Hoffman L.R."/>
            <person name="Hajjar A."/>
            <person name="Peterson S.B."/>
            <person name="Borenstein E."/>
            <person name="Mougous J."/>
        </authorList>
    </citation>
    <scope>NUCLEOTIDE SEQUENCE [LARGE SCALE GENOMIC DNA]</scope>
    <source>
        <strain evidence="16">3725 D1 iv</strain>
    </source>
</reference>
<dbReference type="EMBL" id="CP041395">
    <property type="protein sequence ID" value="QDM10316.1"/>
    <property type="molecule type" value="Genomic_DNA"/>
</dbReference>
<sequence>MRTRIITIITLLLSTPMIIAQKSMDEIDRESFAAKLSPIEVKGIQMTEAGNIPLVRDTPAKISLDGTWQLAEGGSEKERLHTIWTDQIPARVPGSIHTALVENEIIPDPYIGQNDSIAEKQSYKTWWMKREFELDSPSSHCILSFGGIANKCTIWLNGKLLGTHEGMFGGPDFSIGKYLKNKNTLIVKLEAIPQMFLGNWPPNANESWKYTVVFNCVYGWHYAQIPSLGIWRSVQLKEQAAVEIESPFIATRSLDGQMRLTLDLHKESSPLKGVLYAEVSPKNFKGVKQYYHFDINSQKKQETLSLDLQIKDPHLWWPNDRGEQALYDLNLFFIPQKGKTAHAKTSFGIRTIEMRPLIDGAKEDYYNWTFVINDKPMFIKGTGWCTMDALMDFSRNKYEHLLQIAQSQHIQMLRAWGGGMPETDDFYELCDKYGILVMQEWPTAWNSHNTQPYAMLQETVERNTKRLRNHPSLIMWGAGNESDKPFGPAIDMMGRLSIELDGTRPFHRGEAWGGSQHNYNCWWDDAHLNHNLNMTAPFWGEFGIASLPHIETVRRYLDEEKEVWPPQRSGNFTHHTPIFGTMREMEKLVQYSGYFMSKDSLASFILGSQLAQVVGVRHTLERARTLWPHTTGALYYKMNDNYPGVSWSCVDYYGIIKPVHYFVQKSFAPLAAVMLFDRSNLSSQEVSLPVYLLDDCQILEKEPYQVKVSIYNALLDTVATHTFNGTGDENVVKKLGEISLNREQTKSTMLFFVLDIIKDNKNMYRNYYFTNYEVRPGSILSMPQTEIKMERTGNIVTLTNTGKYPAIGVHIEAPEKMDQLIVSENYIWLNPQESKILKINLESPVIVKGWNLQSPY</sequence>
<dbReference type="InterPro" id="IPR006103">
    <property type="entry name" value="Glyco_hydro_2_cat"/>
</dbReference>
<evidence type="ECO:0000313" key="12">
    <source>
        <dbReference type="EMBL" id="MDC7959727.1"/>
    </source>
</evidence>
<evidence type="ECO:0000313" key="10">
    <source>
        <dbReference type="EMBL" id="KAA4543170.1"/>
    </source>
</evidence>
<dbReference type="InterPro" id="IPR023232">
    <property type="entry name" value="Glyco_hydro_2_AS"/>
</dbReference>
<name>A0A1G8LDW3_BACOV</name>
<dbReference type="GO" id="GO:0005975">
    <property type="term" value="P:carbohydrate metabolic process"/>
    <property type="evidence" value="ECO:0007669"/>
    <property type="project" value="InterPro"/>
</dbReference>
<dbReference type="EMBL" id="JAQQPO010000019">
    <property type="protein sequence ID" value="MDC7959727.1"/>
    <property type="molecule type" value="Genomic_DNA"/>
</dbReference>
<dbReference type="Proteomes" id="UP000181870">
    <property type="component" value="Unassembled WGS sequence"/>
</dbReference>
<dbReference type="Pfam" id="PF22666">
    <property type="entry name" value="Glyco_hydro_2_N2"/>
    <property type="match status" value="1"/>
</dbReference>
<dbReference type="Proteomes" id="UP001215078">
    <property type="component" value="Unassembled WGS sequence"/>
</dbReference>
<dbReference type="RefSeq" id="WP_004302614.1">
    <property type="nucleotide sequence ID" value="NZ_CABKQC010000001.1"/>
</dbReference>
<reference evidence="12" key="6">
    <citation type="submission" date="2022-10" db="EMBL/GenBank/DDBJ databases">
        <title>Human gut microbiome strain richness.</title>
        <authorList>
            <person name="Chen-Liaw A."/>
        </authorList>
    </citation>
    <scope>NUCLEOTIDE SEQUENCE</scope>
    <source>
        <strain evidence="12">RTP21484st1_H8_RTP21484_190118</strain>
    </source>
</reference>
<dbReference type="PANTHER" id="PTHR43730:SF1">
    <property type="entry name" value="BETA-MANNOSIDASE"/>
    <property type="match status" value="1"/>
</dbReference>
<keyword evidence="5 12" id="KW-0378">Hydrolase</keyword>
<evidence type="ECO:0000259" key="7">
    <source>
        <dbReference type="Pfam" id="PF00703"/>
    </source>
</evidence>
<evidence type="ECO:0000259" key="9">
    <source>
        <dbReference type="Pfam" id="PF22666"/>
    </source>
</evidence>
<keyword evidence="4" id="KW-0732">Signal</keyword>
<dbReference type="Proteomes" id="UP000318823">
    <property type="component" value="Chromosome"/>
</dbReference>
<dbReference type="Proteomes" id="UP000424805">
    <property type="component" value="Unassembled WGS sequence"/>
</dbReference>
<dbReference type="EMBL" id="VWFP01000003">
    <property type="protein sequence ID" value="KAA4629473.1"/>
    <property type="molecule type" value="Genomic_DNA"/>
</dbReference>
<dbReference type="SUPFAM" id="SSF51445">
    <property type="entry name" value="(Trans)glycosidases"/>
    <property type="match status" value="1"/>
</dbReference>
<organism evidence="14 15">
    <name type="scientific">Bacteroides ovatus</name>
    <dbReference type="NCBI Taxonomy" id="28116"/>
    <lineage>
        <taxon>Bacteria</taxon>
        <taxon>Pseudomonadati</taxon>
        <taxon>Bacteroidota</taxon>
        <taxon>Bacteroidia</taxon>
        <taxon>Bacteroidales</taxon>
        <taxon>Bacteroidaceae</taxon>
        <taxon>Bacteroides</taxon>
    </lineage>
</organism>
<evidence type="ECO:0000313" key="18">
    <source>
        <dbReference type="Proteomes" id="UP000478493"/>
    </source>
</evidence>
<feature type="domain" description="Beta-mannosidase-like galactose-binding" evidence="9">
    <location>
        <begin position="68"/>
        <end position="232"/>
    </location>
</feature>
<dbReference type="InterPro" id="IPR013783">
    <property type="entry name" value="Ig-like_fold"/>
</dbReference>
<dbReference type="Pfam" id="PF02836">
    <property type="entry name" value="Glyco_hydro_2_C"/>
    <property type="match status" value="1"/>
</dbReference>
<dbReference type="GO" id="GO:0004567">
    <property type="term" value="F:beta-mannosidase activity"/>
    <property type="evidence" value="ECO:0007669"/>
    <property type="project" value="UniProtKB-EC"/>
</dbReference>
<dbReference type="Pfam" id="PF00703">
    <property type="entry name" value="Glyco_hydro_2"/>
    <property type="match status" value="1"/>
</dbReference>
<evidence type="ECO:0000313" key="16">
    <source>
        <dbReference type="Proteomes" id="UP000318823"/>
    </source>
</evidence>
<reference evidence="14 15" key="1">
    <citation type="submission" date="2016-10" db="EMBL/GenBank/DDBJ databases">
        <authorList>
            <person name="de Groot N.N."/>
        </authorList>
    </citation>
    <scope>NUCLEOTIDE SEQUENCE [LARGE SCALE GENOMIC DNA]</scope>
    <source>
        <strain evidence="14 15">NLAE-zl-C57</strain>
    </source>
</reference>
<dbReference type="EMBL" id="FNDO01000052">
    <property type="protein sequence ID" value="SDI53440.1"/>
    <property type="molecule type" value="Genomic_DNA"/>
</dbReference>
<dbReference type="SUPFAM" id="SSF49785">
    <property type="entry name" value="Galactose-binding domain-like"/>
    <property type="match status" value="1"/>
</dbReference>
<dbReference type="SUPFAM" id="SSF49303">
    <property type="entry name" value="beta-Galactosidase/glucuronidase domain"/>
    <property type="match status" value="2"/>
</dbReference>
<reference evidence="17 18" key="4">
    <citation type="journal article" date="2019" name="Nat. Med.">
        <title>A library of human gut bacterial isolates paired with longitudinal multiomics data enables mechanistic microbiome research.</title>
        <authorList>
            <person name="Poyet M."/>
            <person name="Groussin M."/>
            <person name="Gibbons S.M."/>
            <person name="Avila-Pacheco J."/>
            <person name="Jiang X."/>
            <person name="Kearney S.M."/>
            <person name="Perrotta A.R."/>
            <person name="Berdy B."/>
            <person name="Zhao S."/>
            <person name="Lieberman T.D."/>
            <person name="Swanson P.K."/>
            <person name="Smith M."/>
            <person name="Roesemann S."/>
            <person name="Alexander J.E."/>
            <person name="Rich S.A."/>
            <person name="Livny J."/>
            <person name="Vlamakis H."/>
            <person name="Clish C."/>
            <person name="Bullock K."/>
            <person name="Deik A."/>
            <person name="Scott J."/>
            <person name="Pierce K.A."/>
            <person name="Xavier R.J."/>
            <person name="Alm E.J."/>
        </authorList>
    </citation>
    <scope>NUCLEOTIDE SEQUENCE [LARGE SCALE GENOMIC DNA]</scope>
    <source>
        <strain evidence="11 17">BIOML-A15</strain>
        <strain evidence="10 18">BIOML-A41</strain>
    </source>
</reference>
<evidence type="ECO:0000313" key="13">
    <source>
        <dbReference type="EMBL" id="QDM10316.1"/>
    </source>
</evidence>
<evidence type="ECO:0000313" key="11">
    <source>
        <dbReference type="EMBL" id="KAA4629473.1"/>
    </source>
</evidence>
<dbReference type="InterPro" id="IPR008979">
    <property type="entry name" value="Galactose-bd-like_sf"/>
</dbReference>
<dbReference type="InterPro" id="IPR017853">
    <property type="entry name" value="GH"/>
</dbReference>
<evidence type="ECO:0000256" key="4">
    <source>
        <dbReference type="ARBA" id="ARBA00022729"/>
    </source>
</evidence>
<comment type="similarity">
    <text evidence="2">Belongs to the glycosyl hydrolase 2 family.</text>
</comment>
<feature type="domain" description="Glycoside hydrolase family 2 immunoglobulin-like beta-sandwich" evidence="7">
    <location>
        <begin position="242"/>
        <end position="350"/>
    </location>
</feature>
<protein>
    <recommendedName>
        <fullName evidence="3">beta-mannosidase</fullName>
        <ecNumber evidence="3">3.2.1.25</ecNumber>
    </recommendedName>
</protein>
<keyword evidence="6" id="KW-0326">Glycosidase</keyword>
<dbReference type="Gene3D" id="3.20.20.80">
    <property type="entry name" value="Glycosidases"/>
    <property type="match status" value="1"/>
</dbReference>
<evidence type="ECO:0000256" key="3">
    <source>
        <dbReference type="ARBA" id="ARBA00012754"/>
    </source>
</evidence>
<proteinExistence type="inferred from homology"/>
<dbReference type="InterPro" id="IPR036156">
    <property type="entry name" value="Beta-gal/glucu_dom_sf"/>
</dbReference>
<gene>
    <name evidence="13" type="ORF">DYI28_17330</name>
    <name evidence="10" type="ORF">F3B85_00685</name>
    <name evidence="11" type="ORF">F3B90_04900</name>
    <name evidence="12" type="ORF">PQ628_16090</name>
    <name evidence="14" type="ORF">SAMN05192582_105218</name>
</gene>
<dbReference type="EMBL" id="VWGP01000001">
    <property type="protein sequence ID" value="KAA4543170.1"/>
    <property type="molecule type" value="Genomic_DNA"/>
</dbReference>
<evidence type="ECO:0000313" key="15">
    <source>
        <dbReference type="Proteomes" id="UP000181870"/>
    </source>
</evidence>
<dbReference type="InterPro" id="IPR054593">
    <property type="entry name" value="Beta-mannosidase-like_N2"/>
</dbReference>
<comment type="catalytic activity">
    <reaction evidence="1">
        <text>Hydrolysis of terminal, non-reducing beta-D-mannose residues in beta-D-mannosides.</text>
        <dbReference type="EC" id="3.2.1.25"/>
    </reaction>
</comment>
<evidence type="ECO:0000256" key="2">
    <source>
        <dbReference type="ARBA" id="ARBA00007401"/>
    </source>
</evidence>
<evidence type="ECO:0000313" key="17">
    <source>
        <dbReference type="Proteomes" id="UP000424805"/>
    </source>
</evidence>
<dbReference type="Proteomes" id="UP000478493">
    <property type="component" value="Unassembled WGS sequence"/>
</dbReference>
<dbReference type="GO" id="GO:0006516">
    <property type="term" value="P:glycoprotein catabolic process"/>
    <property type="evidence" value="ECO:0007669"/>
    <property type="project" value="TreeGrafter"/>
</dbReference>
<evidence type="ECO:0000256" key="5">
    <source>
        <dbReference type="ARBA" id="ARBA00022801"/>
    </source>
</evidence>
<accession>A0A1G8LDW3</accession>
<dbReference type="Gene3D" id="2.60.40.10">
    <property type="entry name" value="Immunoglobulins"/>
    <property type="match status" value="2"/>
</dbReference>
<dbReference type="PROSITE" id="PS00608">
    <property type="entry name" value="GLYCOSYL_HYDROL_F2_2"/>
    <property type="match status" value="1"/>
</dbReference>
<evidence type="ECO:0000313" key="14">
    <source>
        <dbReference type="EMBL" id="SDI53440.1"/>
    </source>
</evidence>
<evidence type="ECO:0000256" key="1">
    <source>
        <dbReference type="ARBA" id="ARBA00000829"/>
    </source>
</evidence>
<reference evidence="13" key="5">
    <citation type="submission" date="2019-07" db="EMBL/GenBank/DDBJ databases">
        <authorList>
            <person name="Ross B.D."/>
            <person name="Verster A.J."/>
            <person name="Radey M.C."/>
            <person name="Schmidtke D.T."/>
            <person name="Pope C.E."/>
            <person name="Hoffman L.R."/>
            <person name="Hajjar A."/>
            <person name="Peterson S.B."/>
            <person name="Borenstein E."/>
            <person name="Mougous J.D."/>
        </authorList>
    </citation>
    <scope>NUCLEOTIDE SEQUENCE</scope>
    <source>
        <strain evidence="13">3725 D1 iv</strain>
    </source>
</reference>